<evidence type="ECO:0000256" key="2">
    <source>
        <dbReference type="ARBA" id="ARBA00023125"/>
    </source>
</evidence>
<dbReference type="Proteomes" id="UP000674084">
    <property type="component" value="Unassembled WGS sequence"/>
</dbReference>
<accession>A0ABS5DR90</accession>
<keyword evidence="2" id="KW-0238">DNA-binding</keyword>
<dbReference type="RefSeq" id="WP_210973711.1">
    <property type="nucleotide sequence ID" value="NZ_JAGPXE010000024.1"/>
</dbReference>
<sequence length="349" mass="38909">MTHHADAPELDAARLLLAKMGVSPEDLLGVSAPKPQAPTFADYIPEVAKAVSPGTRRVYGTYWNRILEHWGHRHLDEPTTLEIQQLAETVRSQVVVRRNARGGRGAAEHLIAAIRCVYNHAVADKLITEADNPAKNATKPRRLASTRRALPENRLKEINHIAATTGDDPALDTLILRLHIETACRRGGALALTLRDLDPDQCLIRLHEKGETIRWQPVSPTLMTHLREHAQHRGATKPTDQVLRYRNHQPITKRRYDHLWTRIGQHLPWVHTQGVSTHWLRHTTLTWVERSHSYAIARAYAGHTTTSSDTGTTTAYTQAGITEIATALATLTNEPHPLATNTPTATKTA</sequence>
<evidence type="ECO:0000256" key="3">
    <source>
        <dbReference type="ARBA" id="ARBA00023172"/>
    </source>
</evidence>
<organism evidence="5 6">
    <name type="scientific">Saccharopolyspora endophytica</name>
    <dbReference type="NCBI Taxonomy" id="543886"/>
    <lineage>
        <taxon>Bacteria</taxon>
        <taxon>Bacillati</taxon>
        <taxon>Actinomycetota</taxon>
        <taxon>Actinomycetes</taxon>
        <taxon>Pseudonocardiales</taxon>
        <taxon>Pseudonocardiaceae</taxon>
        <taxon>Saccharopolyspora</taxon>
    </lineage>
</organism>
<dbReference type="EMBL" id="JAGPXE010000024">
    <property type="protein sequence ID" value="MBQ0928710.1"/>
    <property type="molecule type" value="Genomic_DNA"/>
</dbReference>
<dbReference type="Pfam" id="PF00589">
    <property type="entry name" value="Phage_integrase"/>
    <property type="match status" value="1"/>
</dbReference>
<name>A0ABS5DR90_9PSEU</name>
<keyword evidence="6" id="KW-1185">Reference proteome</keyword>
<dbReference type="Gene3D" id="1.10.443.10">
    <property type="entry name" value="Intergrase catalytic core"/>
    <property type="match status" value="1"/>
</dbReference>
<evidence type="ECO:0000256" key="1">
    <source>
        <dbReference type="ARBA" id="ARBA00008857"/>
    </source>
</evidence>
<dbReference type="InterPro" id="IPR050090">
    <property type="entry name" value="Tyrosine_recombinase_XerCD"/>
</dbReference>
<dbReference type="CDD" id="cd00397">
    <property type="entry name" value="DNA_BRE_C"/>
    <property type="match status" value="1"/>
</dbReference>
<feature type="domain" description="Tyr recombinase" evidence="4">
    <location>
        <begin position="145"/>
        <end position="329"/>
    </location>
</feature>
<dbReference type="InterPro" id="IPR002104">
    <property type="entry name" value="Integrase_catalytic"/>
</dbReference>
<dbReference type="InterPro" id="IPR013762">
    <property type="entry name" value="Integrase-like_cat_sf"/>
</dbReference>
<dbReference type="PANTHER" id="PTHR30349:SF41">
    <property type="entry name" value="INTEGRASE_RECOMBINASE PROTEIN MJ0367-RELATED"/>
    <property type="match status" value="1"/>
</dbReference>
<reference evidence="5 6" key="1">
    <citation type="submission" date="2021-04" db="EMBL/GenBank/DDBJ databases">
        <title>Whole-genome sequencing of Saccharopolyspora endophytica KCTC 19397.</title>
        <authorList>
            <person name="Ay H."/>
            <person name="Saygin H."/>
            <person name="Sahin N."/>
        </authorList>
    </citation>
    <scope>NUCLEOTIDE SEQUENCE [LARGE SCALE GENOMIC DNA]</scope>
    <source>
        <strain evidence="5 6">KCTC 19397</strain>
    </source>
</reference>
<dbReference type="PROSITE" id="PS51898">
    <property type="entry name" value="TYR_RECOMBINASE"/>
    <property type="match status" value="1"/>
</dbReference>
<dbReference type="InterPro" id="IPR010998">
    <property type="entry name" value="Integrase_recombinase_N"/>
</dbReference>
<dbReference type="PANTHER" id="PTHR30349">
    <property type="entry name" value="PHAGE INTEGRASE-RELATED"/>
    <property type="match status" value="1"/>
</dbReference>
<evidence type="ECO:0000313" key="6">
    <source>
        <dbReference type="Proteomes" id="UP000674084"/>
    </source>
</evidence>
<comment type="caution">
    <text evidence="5">The sequence shown here is derived from an EMBL/GenBank/DDBJ whole genome shotgun (WGS) entry which is preliminary data.</text>
</comment>
<proteinExistence type="inferred from homology"/>
<comment type="similarity">
    <text evidence="1">Belongs to the 'phage' integrase family.</text>
</comment>
<dbReference type="SUPFAM" id="SSF56349">
    <property type="entry name" value="DNA breaking-rejoining enzymes"/>
    <property type="match status" value="1"/>
</dbReference>
<dbReference type="Gene3D" id="1.10.150.130">
    <property type="match status" value="1"/>
</dbReference>
<keyword evidence="3" id="KW-0233">DNA recombination</keyword>
<dbReference type="InterPro" id="IPR011010">
    <property type="entry name" value="DNA_brk_join_enz"/>
</dbReference>
<protein>
    <submittedName>
        <fullName evidence="5">Site-specific integrase</fullName>
    </submittedName>
</protein>
<evidence type="ECO:0000259" key="4">
    <source>
        <dbReference type="PROSITE" id="PS51898"/>
    </source>
</evidence>
<gene>
    <name evidence="5" type="ORF">KBO27_32600</name>
</gene>
<evidence type="ECO:0000313" key="5">
    <source>
        <dbReference type="EMBL" id="MBQ0928710.1"/>
    </source>
</evidence>